<dbReference type="FunFam" id="2.30.29.30:FF:000046">
    <property type="entry name" value="FERM, RhoGEF and pleckstrin domain-containing protein 1"/>
    <property type="match status" value="1"/>
</dbReference>
<evidence type="ECO:0000313" key="3">
    <source>
        <dbReference type="EMBL" id="VDN56812.1"/>
    </source>
</evidence>
<dbReference type="PANTHER" id="PTHR45858:SF1">
    <property type="entry name" value="FERM DOMAIN-CONTAINING PROTEIN 7"/>
    <property type="match status" value="1"/>
</dbReference>
<feature type="domain" description="PH" evidence="1">
    <location>
        <begin position="484"/>
        <end position="581"/>
    </location>
</feature>
<evidence type="ECO:0000313" key="5">
    <source>
        <dbReference type="Proteomes" id="UP000274756"/>
    </source>
</evidence>
<dbReference type="SMART" id="SM00325">
    <property type="entry name" value="RhoGEF"/>
    <property type="match status" value="1"/>
</dbReference>
<dbReference type="PANTHER" id="PTHR45858">
    <property type="entry name" value="FERM DOMAIN CONTAINING PROTEIN"/>
    <property type="match status" value="1"/>
</dbReference>
<evidence type="ECO:0000313" key="6">
    <source>
        <dbReference type="WBParaSite" id="DME_0000242501-mRNA-1"/>
    </source>
</evidence>
<dbReference type="Gene3D" id="1.20.900.10">
    <property type="entry name" value="Dbl homology (DH) domain"/>
    <property type="match status" value="1"/>
</dbReference>
<dbReference type="Gene3D" id="2.30.29.30">
    <property type="entry name" value="Pleckstrin-homology domain (PH domain)/Phosphotyrosine-binding domain (PTB)"/>
    <property type="match status" value="2"/>
</dbReference>
<name>A0A0N4U693_DRAME</name>
<dbReference type="WBParaSite" id="DME_0000242501-mRNA-1">
    <property type="protein sequence ID" value="DME_0000242501-mRNA-1"/>
    <property type="gene ID" value="DME_0000242501"/>
</dbReference>
<evidence type="ECO:0000259" key="1">
    <source>
        <dbReference type="PROSITE" id="PS50003"/>
    </source>
</evidence>
<organism evidence="4 6">
    <name type="scientific">Dracunculus medinensis</name>
    <name type="common">Guinea worm</name>
    <dbReference type="NCBI Taxonomy" id="318479"/>
    <lineage>
        <taxon>Eukaryota</taxon>
        <taxon>Metazoa</taxon>
        <taxon>Ecdysozoa</taxon>
        <taxon>Nematoda</taxon>
        <taxon>Chromadorea</taxon>
        <taxon>Rhabditida</taxon>
        <taxon>Spirurina</taxon>
        <taxon>Dracunculoidea</taxon>
        <taxon>Dracunculidae</taxon>
        <taxon>Dracunculus</taxon>
    </lineage>
</organism>
<dbReference type="Pfam" id="PF00169">
    <property type="entry name" value="PH"/>
    <property type="match status" value="1"/>
</dbReference>
<feature type="domain" description="DH" evidence="2">
    <location>
        <begin position="80"/>
        <end position="234"/>
    </location>
</feature>
<keyword evidence="5" id="KW-1185">Reference proteome</keyword>
<dbReference type="STRING" id="318479.A0A0N4U693"/>
<dbReference type="InterPro" id="IPR035899">
    <property type="entry name" value="DBL_dom_sf"/>
</dbReference>
<accession>A0A0N4U693</accession>
<gene>
    <name evidence="3" type="ORF">DME_LOCUS6785</name>
</gene>
<evidence type="ECO:0000313" key="4">
    <source>
        <dbReference type="Proteomes" id="UP000038040"/>
    </source>
</evidence>
<sequence>MKTSLLIANGDSDASGTLTNCESDCSQNRTKLTSNQSEDCLIKNSLNYSDSDKSHWNMQKFDVNEFEDEEKFVYKKNLPKSYYIFKEFMMTERTAVFDLKILAQNFQRLFLKHTLMSTRTFSELFSTIQPLYVFHRDLLNDLEIKMKNWENSQIIANGCFGSDHFRTGELFLCSVHNALHYHRDLIQQAPIFLAAIDELNRTNKSFCNSYRSMQDEDYCYLPINCLFLKAVFRMILGRIVAAFLEEGGDSDGTTQLSSSRVALEKIASFNRESKIIRESLVNFVKMVELQSYLTEVEGLIHPKRKFVREGWIFKWTKRGLIPHILILFNDSILFAHRSSSGFSVDGIHDLRGMTITDGDLFHLTSDPTTCITIHAYNQPIILSANSTNSKEIWKEELSNMIEQVKKCKIEQLPKSITTSSFAKSDDTGFYEDFVDSRKNSSTNNVAIEQENVARKKRNSKTNVSQICWYRQSTLMMSSLIKAPINQISGYLLRKLRTSTGWQKLWVVHANFTLFFYKSHQDLSPLAILPLIDYYISLPSLNDEIDRENVFKLSYKTHFYFLATDSFYSLSRWVETIRESTLNANRCDILASLLSYRL</sequence>
<reference evidence="6" key="1">
    <citation type="submission" date="2017-02" db="UniProtKB">
        <authorList>
            <consortium name="WormBaseParasite"/>
        </authorList>
    </citation>
    <scope>IDENTIFICATION</scope>
</reference>
<dbReference type="SUPFAM" id="SSF48065">
    <property type="entry name" value="DBL homology domain (DH-domain)"/>
    <property type="match status" value="1"/>
</dbReference>
<evidence type="ECO:0000259" key="2">
    <source>
        <dbReference type="PROSITE" id="PS50010"/>
    </source>
</evidence>
<dbReference type="Pfam" id="PF00621">
    <property type="entry name" value="RhoGEF"/>
    <property type="match status" value="1"/>
</dbReference>
<dbReference type="GO" id="GO:0005085">
    <property type="term" value="F:guanyl-nucleotide exchange factor activity"/>
    <property type="evidence" value="ECO:0007669"/>
    <property type="project" value="InterPro"/>
</dbReference>
<proteinExistence type="predicted"/>
<dbReference type="InterPro" id="IPR051835">
    <property type="entry name" value="RAC1-GEF"/>
</dbReference>
<dbReference type="Proteomes" id="UP000274756">
    <property type="component" value="Unassembled WGS sequence"/>
</dbReference>
<dbReference type="PROSITE" id="PS50010">
    <property type="entry name" value="DH_2"/>
    <property type="match status" value="1"/>
</dbReference>
<dbReference type="SMART" id="SM00233">
    <property type="entry name" value="PH"/>
    <property type="match status" value="2"/>
</dbReference>
<protein>
    <submittedName>
        <fullName evidence="6">PH domain-containing protein</fullName>
    </submittedName>
</protein>
<dbReference type="SUPFAM" id="SSF50729">
    <property type="entry name" value="PH domain-like"/>
    <property type="match status" value="2"/>
</dbReference>
<dbReference type="OrthoDB" id="9990815at2759"/>
<dbReference type="Proteomes" id="UP000038040">
    <property type="component" value="Unplaced"/>
</dbReference>
<dbReference type="InterPro" id="IPR000219">
    <property type="entry name" value="DH_dom"/>
</dbReference>
<reference evidence="3 5" key="2">
    <citation type="submission" date="2018-11" db="EMBL/GenBank/DDBJ databases">
        <authorList>
            <consortium name="Pathogen Informatics"/>
        </authorList>
    </citation>
    <scope>NUCLEOTIDE SEQUENCE [LARGE SCALE GENOMIC DNA]</scope>
</reference>
<dbReference type="InterPro" id="IPR001849">
    <property type="entry name" value="PH_domain"/>
</dbReference>
<dbReference type="EMBL" id="UYYG01001157">
    <property type="protein sequence ID" value="VDN56812.1"/>
    <property type="molecule type" value="Genomic_DNA"/>
</dbReference>
<dbReference type="InterPro" id="IPR011993">
    <property type="entry name" value="PH-like_dom_sf"/>
</dbReference>
<dbReference type="PROSITE" id="PS50003">
    <property type="entry name" value="PH_DOMAIN"/>
    <property type="match status" value="1"/>
</dbReference>
<dbReference type="AlphaFoldDB" id="A0A0N4U693"/>